<comment type="subcellular location">
    <subcellularLocation>
        <location evidence="1">Cell inner membrane</location>
    </subcellularLocation>
</comment>
<keyword evidence="6 7" id="KW-0012">Acyltransferase</keyword>
<sequence>MGFKLFLLFEKFLMILPKKIRKGFFIFLAKVAYYLSFRYRNVGFANLDFIFGDKLTQKEKKEIIKYSFKNLLLNFLHLMEIRHMNKENFAKKITVKNIEAVEKVHEQKRAAVYITSHYCSWELGGIAVGIFAEPIAAVYKKMKNPNYQKWVLESRSNLGNTSLEKSSVIKSLIKLAKNGKASGILIDTAISSREGVEVEFLGKKVHQTATPSYLARKFNAAIIPVIIKTEDEENYTLTFFDEIEVPKTDNEKEDIQKATQLQADWLTKVIIDDPKFWFWIHRRFKNRYQYIYKKKT</sequence>
<evidence type="ECO:0000256" key="5">
    <source>
        <dbReference type="ARBA" id="ARBA00023136"/>
    </source>
</evidence>
<dbReference type="CDD" id="cd07984">
    <property type="entry name" value="LPLAT_LABLAT-like"/>
    <property type="match status" value="1"/>
</dbReference>
<dbReference type="GO" id="GO:0005886">
    <property type="term" value="C:plasma membrane"/>
    <property type="evidence" value="ECO:0007669"/>
    <property type="project" value="UniProtKB-SubCell"/>
</dbReference>
<proteinExistence type="predicted"/>
<dbReference type="AlphaFoldDB" id="A0AAJ4A4M9"/>
<dbReference type="GO" id="GO:0016746">
    <property type="term" value="F:acyltransferase activity"/>
    <property type="evidence" value="ECO:0007669"/>
    <property type="project" value="UniProtKB-KW"/>
</dbReference>
<dbReference type="NCBIfam" id="NF006270">
    <property type="entry name" value="PRK08419.1"/>
    <property type="match status" value="1"/>
</dbReference>
<dbReference type="InterPro" id="IPR004960">
    <property type="entry name" value="LipA_acyltrans"/>
</dbReference>
<organism evidence="7 8">
    <name type="scientific">Sulfurimonas xiamenensis</name>
    <dbReference type="NCBI Taxonomy" id="2590021"/>
    <lineage>
        <taxon>Bacteria</taxon>
        <taxon>Pseudomonadati</taxon>
        <taxon>Campylobacterota</taxon>
        <taxon>Epsilonproteobacteria</taxon>
        <taxon>Campylobacterales</taxon>
        <taxon>Sulfurimonadaceae</taxon>
        <taxon>Sulfurimonas</taxon>
    </lineage>
</organism>
<keyword evidence="5" id="KW-0472">Membrane</keyword>
<reference evidence="8" key="1">
    <citation type="submission" date="2019-06" db="EMBL/GenBank/DDBJ databases">
        <title>Sulfurimonas gotlandica sp. nov., a chemoautotrophic and psychrotolerant epsilonproteobacterium isolated from a pelagic redoxcline, and an emended description of the genus Sulfurimonas.</title>
        <authorList>
            <person name="Wang S."/>
            <person name="Jiang L."/>
            <person name="Shao Z."/>
        </authorList>
    </citation>
    <scope>NUCLEOTIDE SEQUENCE [LARGE SCALE GENOMIC DNA]</scope>
    <source>
        <strain evidence="8">1-1N</strain>
    </source>
</reference>
<gene>
    <name evidence="7" type="ORF">FJR47_07755</name>
</gene>
<dbReference type="KEGG" id="suln:FJR47_07755"/>
<evidence type="ECO:0000313" key="8">
    <source>
        <dbReference type="Proteomes" id="UP000326061"/>
    </source>
</evidence>
<dbReference type="Proteomes" id="UP000326061">
    <property type="component" value="Chromosome"/>
</dbReference>
<keyword evidence="8" id="KW-1185">Reference proteome</keyword>
<name>A0AAJ4A4M9_9BACT</name>
<dbReference type="PANTHER" id="PTHR30606:SF9">
    <property type="entry name" value="LIPID A BIOSYNTHESIS LAUROYLTRANSFERASE"/>
    <property type="match status" value="1"/>
</dbReference>
<evidence type="ECO:0000313" key="7">
    <source>
        <dbReference type="EMBL" id="QFR43812.1"/>
    </source>
</evidence>
<dbReference type="EMBL" id="CP041166">
    <property type="protein sequence ID" value="QFR43812.1"/>
    <property type="molecule type" value="Genomic_DNA"/>
</dbReference>
<keyword evidence="3" id="KW-0997">Cell inner membrane</keyword>
<evidence type="ECO:0000256" key="6">
    <source>
        <dbReference type="ARBA" id="ARBA00023315"/>
    </source>
</evidence>
<keyword evidence="4" id="KW-0808">Transferase</keyword>
<dbReference type="GO" id="GO:0009247">
    <property type="term" value="P:glycolipid biosynthetic process"/>
    <property type="evidence" value="ECO:0007669"/>
    <property type="project" value="UniProtKB-ARBA"/>
</dbReference>
<evidence type="ECO:0000256" key="2">
    <source>
        <dbReference type="ARBA" id="ARBA00022475"/>
    </source>
</evidence>
<protein>
    <submittedName>
        <fullName evidence="7">Lipid A biosynthesis acyltransferase</fullName>
    </submittedName>
</protein>
<evidence type="ECO:0000256" key="1">
    <source>
        <dbReference type="ARBA" id="ARBA00004533"/>
    </source>
</evidence>
<dbReference type="Pfam" id="PF03279">
    <property type="entry name" value="Lip_A_acyltrans"/>
    <property type="match status" value="1"/>
</dbReference>
<keyword evidence="2" id="KW-1003">Cell membrane</keyword>
<evidence type="ECO:0000256" key="4">
    <source>
        <dbReference type="ARBA" id="ARBA00022679"/>
    </source>
</evidence>
<dbReference type="PANTHER" id="PTHR30606">
    <property type="entry name" value="LIPID A BIOSYNTHESIS LAUROYL ACYLTRANSFERASE"/>
    <property type="match status" value="1"/>
</dbReference>
<evidence type="ECO:0000256" key="3">
    <source>
        <dbReference type="ARBA" id="ARBA00022519"/>
    </source>
</evidence>
<accession>A0AAJ4A4M9</accession>